<dbReference type="AlphaFoldDB" id="A0A3M0KLE8"/>
<gene>
    <name evidence="1" type="ORF">DUI87_09160</name>
</gene>
<reference evidence="1 2" key="1">
    <citation type="submission" date="2018-07" db="EMBL/GenBank/DDBJ databases">
        <title>A high quality draft genome assembly of the barn swallow (H. rustica rustica).</title>
        <authorList>
            <person name="Formenti G."/>
            <person name="Chiara M."/>
            <person name="Poveda L."/>
            <person name="Francoijs K.-J."/>
            <person name="Bonisoli-Alquati A."/>
            <person name="Canova L."/>
            <person name="Gianfranceschi L."/>
            <person name="Horner D.S."/>
            <person name="Saino N."/>
        </authorList>
    </citation>
    <scope>NUCLEOTIDE SEQUENCE [LARGE SCALE GENOMIC DNA]</scope>
    <source>
        <strain evidence="1">Chelidonia</strain>
        <tissue evidence="1">Blood</tissue>
    </source>
</reference>
<evidence type="ECO:0000313" key="2">
    <source>
        <dbReference type="Proteomes" id="UP000269221"/>
    </source>
</evidence>
<dbReference type="Proteomes" id="UP000269221">
    <property type="component" value="Unassembled WGS sequence"/>
</dbReference>
<sequence>MMRAMKHFSYGERLREFVLFILEKRKLWGYLIVAFQYMKRPYEKDGERFLTRVSASEVSKILREKKNFSLEKIYPESASMWFIV</sequence>
<keyword evidence="2" id="KW-1185">Reference proteome</keyword>
<accession>A0A3M0KLE8</accession>
<dbReference type="EMBL" id="QRBI01000105">
    <property type="protein sequence ID" value="RMC14072.1"/>
    <property type="molecule type" value="Genomic_DNA"/>
</dbReference>
<dbReference type="OrthoDB" id="276744at2759"/>
<comment type="caution">
    <text evidence="1">The sequence shown here is derived from an EMBL/GenBank/DDBJ whole genome shotgun (WGS) entry which is preliminary data.</text>
</comment>
<organism evidence="1 2">
    <name type="scientific">Hirundo rustica rustica</name>
    <dbReference type="NCBI Taxonomy" id="333673"/>
    <lineage>
        <taxon>Eukaryota</taxon>
        <taxon>Metazoa</taxon>
        <taxon>Chordata</taxon>
        <taxon>Craniata</taxon>
        <taxon>Vertebrata</taxon>
        <taxon>Euteleostomi</taxon>
        <taxon>Archelosauria</taxon>
        <taxon>Archosauria</taxon>
        <taxon>Dinosauria</taxon>
        <taxon>Saurischia</taxon>
        <taxon>Theropoda</taxon>
        <taxon>Coelurosauria</taxon>
        <taxon>Aves</taxon>
        <taxon>Neognathae</taxon>
        <taxon>Neoaves</taxon>
        <taxon>Telluraves</taxon>
        <taxon>Australaves</taxon>
        <taxon>Passeriformes</taxon>
        <taxon>Sylvioidea</taxon>
        <taxon>Hirundinidae</taxon>
        <taxon>Hirundo</taxon>
    </lineage>
</organism>
<proteinExistence type="predicted"/>
<evidence type="ECO:0000313" key="1">
    <source>
        <dbReference type="EMBL" id="RMC14072.1"/>
    </source>
</evidence>
<name>A0A3M0KLE8_HIRRU</name>
<protein>
    <submittedName>
        <fullName evidence="1">Uncharacterized protein</fullName>
    </submittedName>
</protein>